<gene>
    <name evidence="3" type="ORF">ABWK59_05230</name>
</gene>
<accession>A0AAU8JR39</accession>
<proteinExistence type="predicted"/>
<dbReference type="AlphaFoldDB" id="A0AAU8JR39"/>
<feature type="region of interest" description="Disordered" evidence="1">
    <location>
        <begin position="1"/>
        <end position="25"/>
    </location>
</feature>
<feature type="transmembrane region" description="Helical" evidence="2">
    <location>
        <begin position="29"/>
        <end position="47"/>
    </location>
</feature>
<feature type="compositionally biased region" description="Basic and acidic residues" evidence="1">
    <location>
        <begin position="8"/>
        <end position="25"/>
    </location>
</feature>
<name>A0AAU8JR39_9ACTN</name>
<dbReference type="KEGG" id="kcm:ABWK59_05230"/>
<dbReference type="RefSeq" id="WP_354638204.1">
    <property type="nucleotide sequence ID" value="NZ_CP159872.1"/>
</dbReference>
<reference evidence="3" key="1">
    <citation type="submission" date="2024-06" db="EMBL/GenBank/DDBJ databases">
        <title>The genome sequences of Kitasatospora sp. strain HUAS MG31.</title>
        <authorList>
            <person name="Mo P."/>
        </authorList>
    </citation>
    <scope>NUCLEOTIDE SEQUENCE</scope>
    <source>
        <strain evidence="3">HUAS MG31</strain>
    </source>
</reference>
<evidence type="ECO:0000256" key="2">
    <source>
        <dbReference type="SAM" id="Phobius"/>
    </source>
</evidence>
<protein>
    <recommendedName>
        <fullName evidence="4">Flagellin-like protein</fullName>
    </recommendedName>
</protein>
<keyword evidence="2" id="KW-0472">Membrane</keyword>
<dbReference type="EMBL" id="CP159872">
    <property type="protein sequence ID" value="XCM78368.1"/>
    <property type="molecule type" value="Genomic_DNA"/>
</dbReference>
<evidence type="ECO:0008006" key="4">
    <source>
        <dbReference type="Google" id="ProtNLM"/>
    </source>
</evidence>
<organism evidence="3">
    <name type="scientific">Kitasatospora camelliae</name>
    <dbReference type="NCBI Taxonomy" id="3156397"/>
    <lineage>
        <taxon>Bacteria</taxon>
        <taxon>Bacillati</taxon>
        <taxon>Actinomycetota</taxon>
        <taxon>Actinomycetes</taxon>
        <taxon>Kitasatosporales</taxon>
        <taxon>Streptomycetaceae</taxon>
        <taxon>Kitasatospora</taxon>
    </lineage>
</organism>
<keyword evidence="2" id="KW-1133">Transmembrane helix</keyword>
<evidence type="ECO:0000313" key="3">
    <source>
        <dbReference type="EMBL" id="XCM78368.1"/>
    </source>
</evidence>
<keyword evidence="2" id="KW-0812">Transmembrane</keyword>
<evidence type="ECO:0000256" key="1">
    <source>
        <dbReference type="SAM" id="MobiDB-lite"/>
    </source>
</evidence>
<sequence length="66" mass="7265">MDPEDDGDRPAADDDERNRLRPPGPEDRVMVALLALIVLVLVLVGIVSNLDMDSGSPGQDWNTVWH</sequence>